<evidence type="ECO:0000256" key="8">
    <source>
        <dbReference type="ARBA" id="ARBA00023004"/>
    </source>
</evidence>
<dbReference type="RefSeq" id="WP_118830526.1">
    <property type="nucleotide sequence ID" value="NZ_CP030364.1"/>
</dbReference>
<dbReference type="SFLD" id="SFLDS00029">
    <property type="entry name" value="Radical_SAM"/>
    <property type="match status" value="1"/>
</dbReference>
<keyword evidence="9 11" id="KW-0411">Iron-sulfur</keyword>
<dbReference type="Pfam" id="PF04055">
    <property type="entry name" value="Radical_SAM"/>
    <property type="match status" value="1"/>
</dbReference>
<dbReference type="AlphaFoldDB" id="A0A9X2Q234"/>
<evidence type="ECO:0000259" key="14">
    <source>
        <dbReference type="PROSITE" id="PS51918"/>
    </source>
</evidence>
<gene>
    <name evidence="15" type="ORF">GGP71_002972</name>
</gene>
<dbReference type="PIRSF" id="PIRSF004911">
    <property type="entry name" value="DUF160"/>
    <property type="match status" value="1"/>
</dbReference>
<evidence type="ECO:0000256" key="2">
    <source>
        <dbReference type="ARBA" id="ARBA00001966"/>
    </source>
</evidence>
<proteinExistence type="inferred from homology"/>
<dbReference type="NCBIfam" id="TIGR00238">
    <property type="entry name" value="KamA family radical SAM protein"/>
    <property type="match status" value="1"/>
</dbReference>
<dbReference type="InterPro" id="IPR025895">
    <property type="entry name" value="LAM_C_dom"/>
</dbReference>
<dbReference type="SFLD" id="SFLDG01070">
    <property type="entry name" value="PLP-dependent"/>
    <property type="match status" value="1"/>
</dbReference>
<evidence type="ECO:0000256" key="6">
    <source>
        <dbReference type="ARBA" id="ARBA00022723"/>
    </source>
</evidence>
<reference evidence="15" key="1">
    <citation type="submission" date="2022-08" db="EMBL/GenBank/DDBJ databases">
        <title>Genomic Encyclopedia of Type Strains, Phase V (KMG-V): Genome sequencing to study the core and pangenomes of soil and plant-associated prokaryotes.</title>
        <authorList>
            <person name="Whitman W."/>
        </authorList>
    </citation>
    <scope>NUCLEOTIDE SEQUENCE</scope>
    <source>
        <strain evidence="15">0</strain>
    </source>
</reference>
<evidence type="ECO:0000256" key="9">
    <source>
        <dbReference type="ARBA" id="ARBA00023014"/>
    </source>
</evidence>
<comment type="similarity">
    <text evidence="3">Belongs to the radical SAM superfamily. KamA family.</text>
</comment>
<dbReference type="PANTHER" id="PTHR30538:SF1">
    <property type="entry name" value="L-LYSINE 2,3-AMINOMUTASE"/>
    <property type="match status" value="1"/>
</dbReference>
<feature type="region of interest" description="Disordered" evidence="13">
    <location>
        <begin position="381"/>
        <end position="401"/>
    </location>
</feature>
<dbReference type="PANTHER" id="PTHR30538">
    <property type="entry name" value="LYSINE 2,3-AMINOMUTASE-RELATED"/>
    <property type="match status" value="1"/>
</dbReference>
<dbReference type="GO" id="GO:0046872">
    <property type="term" value="F:metal ion binding"/>
    <property type="evidence" value="ECO:0007669"/>
    <property type="project" value="UniProtKB-KW"/>
</dbReference>
<dbReference type="InterPro" id="IPR013785">
    <property type="entry name" value="Aldolase_TIM"/>
</dbReference>
<evidence type="ECO:0000256" key="13">
    <source>
        <dbReference type="SAM" id="MobiDB-lite"/>
    </source>
</evidence>
<dbReference type="EMBL" id="JANUAU010000011">
    <property type="protein sequence ID" value="MCS3679029.1"/>
    <property type="molecule type" value="Genomic_DNA"/>
</dbReference>
<evidence type="ECO:0000313" key="15">
    <source>
        <dbReference type="EMBL" id="MCS3679029.1"/>
    </source>
</evidence>
<protein>
    <submittedName>
        <fullName evidence="15">Lysine 2,3-aminomutase</fullName>
        <ecNumber evidence="15">5.4.3.2</ecNumber>
    </submittedName>
</protein>
<dbReference type="InterPro" id="IPR007197">
    <property type="entry name" value="rSAM"/>
</dbReference>
<sequence length="401" mass="45475">MSSSPSRSGSVPRHKWTDWRWQMQNRIHSAEALRKWIHPTDDERAAIERAGDAFRWNVTPYYAHLMAPDDPSCPVRRQAVPTMDEFGPDIVDELDPLDETGHEPVKNLIHNYEDRVAFCVTAECAIYCRYCLRKRMVGDAEYFMRTDEHQAAIDYIAAHDEIRDVLLTGGDPLTFNEANLEWLLSRLRAIDHVELIRFGSRMPVKLPYRITDDLCDLLAQYHPLWINTHFNHPKECTDDAAAAIGRLKDAGIPVGNQTVLLRGVNDDPDTMKALNEGLVRMRVRPYYLYQAQIIGGTGHLRTPIEVGMHIMRQLRGRTSGFAIPDYVLDTPHGKVPLNRSYVKGRAGDHVLMESYDGTLWAEPNPVPEGRDLPFRLPPVDLPPDVDTIPTNGSLEARPASA</sequence>
<evidence type="ECO:0000256" key="12">
    <source>
        <dbReference type="PIRSR" id="PIRSR603739-50"/>
    </source>
</evidence>
<keyword evidence="4 11" id="KW-0004">4Fe-4S</keyword>
<keyword evidence="8" id="KW-0408">Iron</keyword>
<feature type="binding site" evidence="11">
    <location>
        <position position="131"/>
    </location>
    <ligand>
        <name>[4Fe-4S] cluster</name>
        <dbReference type="ChEBI" id="CHEBI:49883"/>
        <note>4Fe-4S-S-AdoMet</note>
    </ligand>
</feature>
<feature type="binding site" evidence="11">
    <location>
        <position position="128"/>
    </location>
    <ligand>
        <name>[4Fe-4S] cluster</name>
        <dbReference type="ChEBI" id="CHEBI:49883"/>
        <note>4Fe-4S-S-AdoMet</note>
    </ligand>
</feature>
<dbReference type="InterPro" id="IPR058240">
    <property type="entry name" value="rSAM_sf"/>
</dbReference>
<evidence type="ECO:0000256" key="5">
    <source>
        <dbReference type="ARBA" id="ARBA00022691"/>
    </source>
</evidence>
<dbReference type="CDD" id="cd01335">
    <property type="entry name" value="Radical_SAM"/>
    <property type="match status" value="1"/>
</dbReference>
<evidence type="ECO:0000313" key="16">
    <source>
        <dbReference type="Proteomes" id="UP001155027"/>
    </source>
</evidence>
<keyword evidence="6 11" id="KW-0479">Metal-binding</keyword>
<evidence type="ECO:0000256" key="7">
    <source>
        <dbReference type="ARBA" id="ARBA00022898"/>
    </source>
</evidence>
<dbReference type="Gene3D" id="6.10.140.1170">
    <property type="match status" value="1"/>
</dbReference>
<dbReference type="GO" id="GO:0050066">
    <property type="term" value="F:L-lysine 2,3-aminomutase activity"/>
    <property type="evidence" value="ECO:0007669"/>
    <property type="project" value="UniProtKB-EC"/>
</dbReference>
<keyword evidence="10 15" id="KW-0413">Isomerase</keyword>
<evidence type="ECO:0000256" key="4">
    <source>
        <dbReference type="ARBA" id="ARBA00022485"/>
    </source>
</evidence>
<dbReference type="SUPFAM" id="SSF102114">
    <property type="entry name" value="Radical SAM enzymes"/>
    <property type="match status" value="1"/>
</dbReference>
<evidence type="ECO:0000256" key="1">
    <source>
        <dbReference type="ARBA" id="ARBA00001933"/>
    </source>
</evidence>
<organism evidence="15 16">
    <name type="scientific">Salinibacter ruber</name>
    <dbReference type="NCBI Taxonomy" id="146919"/>
    <lineage>
        <taxon>Bacteria</taxon>
        <taxon>Pseudomonadati</taxon>
        <taxon>Rhodothermota</taxon>
        <taxon>Rhodothermia</taxon>
        <taxon>Rhodothermales</taxon>
        <taxon>Salinibacteraceae</taxon>
        <taxon>Salinibacter</taxon>
    </lineage>
</organism>
<keyword evidence="7 12" id="KW-0663">Pyridoxal phosphate</keyword>
<dbReference type="EC" id="5.4.3.2" evidence="15"/>
<evidence type="ECO:0000256" key="11">
    <source>
        <dbReference type="PIRSR" id="PIRSR004911-1"/>
    </source>
</evidence>
<feature type="binding site" evidence="11">
    <location>
        <position position="124"/>
    </location>
    <ligand>
        <name>[4Fe-4S] cluster</name>
        <dbReference type="ChEBI" id="CHEBI:49883"/>
        <note>4Fe-4S-S-AdoMet</note>
    </ligand>
</feature>
<evidence type="ECO:0000256" key="10">
    <source>
        <dbReference type="ARBA" id="ARBA00023235"/>
    </source>
</evidence>
<dbReference type="Pfam" id="PF12544">
    <property type="entry name" value="LAM_C"/>
    <property type="match status" value="1"/>
</dbReference>
<dbReference type="Proteomes" id="UP001155027">
    <property type="component" value="Unassembled WGS sequence"/>
</dbReference>
<comment type="cofactor">
    <cofactor evidence="1 12">
        <name>pyridoxal 5'-phosphate</name>
        <dbReference type="ChEBI" id="CHEBI:597326"/>
    </cofactor>
</comment>
<feature type="modified residue" description="N6-(pyridoxal phosphate)lysine" evidence="12">
    <location>
        <position position="334"/>
    </location>
</feature>
<accession>A0A9X2Q234</accession>
<comment type="cofactor">
    <cofactor evidence="2">
        <name>[4Fe-4S] cluster</name>
        <dbReference type="ChEBI" id="CHEBI:49883"/>
    </cofactor>
</comment>
<name>A0A9X2Q234_9BACT</name>
<dbReference type="Gene3D" id="3.20.20.70">
    <property type="entry name" value="Aldolase class I"/>
    <property type="match status" value="1"/>
</dbReference>
<comment type="caution">
    <text evidence="15">The sequence shown here is derived from an EMBL/GenBank/DDBJ whole genome shotgun (WGS) entry which is preliminary data.</text>
</comment>
<evidence type="ECO:0000256" key="3">
    <source>
        <dbReference type="ARBA" id="ARBA00008703"/>
    </source>
</evidence>
<dbReference type="InterPro" id="IPR003739">
    <property type="entry name" value="Lys_aminomutase/Glu_NH3_mut"/>
</dbReference>
<feature type="domain" description="Radical SAM core" evidence="14">
    <location>
        <begin position="110"/>
        <end position="324"/>
    </location>
</feature>
<dbReference type="PROSITE" id="PS51918">
    <property type="entry name" value="RADICAL_SAM"/>
    <property type="match status" value="1"/>
</dbReference>
<dbReference type="GO" id="GO:0051539">
    <property type="term" value="F:4 iron, 4 sulfur cluster binding"/>
    <property type="evidence" value="ECO:0007669"/>
    <property type="project" value="UniProtKB-KW"/>
</dbReference>
<keyword evidence="5" id="KW-0949">S-adenosyl-L-methionine</keyword>